<dbReference type="Proteomes" id="UP000652354">
    <property type="component" value="Unassembled WGS sequence"/>
</dbReference>
<gene>
    <name evidence="4" type="ORF">Dac01nite_20760</name>
</gene>
<feature type="transmembrane region" description="Helical" evidence="2">
    <location>
        <begin position="89"/>
        <end position="111"/>
    </location>
</feature>
<dbReference type="PANTHER" id="PTHR37312:SF1">
    <property type="entry name" value="MEMBRANE-BOUND ACYLTRANSFERASE YKRP-RELATED"/>
    <property type="match status" value="1"/>
</dbReference>
<comment type="caution">
    <text evidence="4">The sequence shown here is derived from an EMBL/GenBank/DDBJ whole genome shotgun (WGS) entry which is preliminary data.</text>
</comment>
<protein>
    <recommendedName>
        <fullName evidence="3">Acyltransferase 3 domain-containing protein</fullName>
    </recommendedName>
</protein>
<feature type="transmembrane region" description="Helical" evidence="2">
    <location>
        <begin position="275"/>
        <end position="293"/>
    </location>
</feature>
<proteinExistence type="predicted"/>
<evidence type="ECO:0000313" key="4">
    <source>
        <dbReference type="EMBL" id="GIG55324.1"/>
    </source>
</evidence>
<dbReference type="InterPro" id="IPR002656">
    <property type="entry name" value="Acyl_transf_3_dom"/>
</dbReference>
<feature type="region of interest" description="Disordered" evidence="1">
    <location>
        <begin position="1"/>
        <end position="25"/>
    </location>
</feature>
<evidence type="ECO:0000256" key="2">
    <source>
        <dbReference type="SAM" id="Phobius"/>
    </source>
</evidence>
<feature type="compositionally biased region" description="Low complexity" evidence="1">
    <location>
        <begin position="1"/>
        <end position="17"/>
    </location>
</feature>
<dbReference type="GO" id="GO:0016747">
    <property type="term" value="F:acyltransferase activity, transferring groups other than amino-acyl groups"/>
    <property type="evidence" value="ECO:0007669"/>
    <property type="project" value="InterPro"/>
</dbReference>
<organism evidence="4 5">
    <name type="scientific">Demequina activiva</name>
    <dbReference type="NCBI Taxonomy" id="1582364"/>
    <lineage>
        <taxon>Bacteria</taxon>
        <taxon>Bacillati</taxon>
        <taxon>Actinomycetota</taxon>
        <taxon>Actinomycetes</taxon>
        <taxon>Micrococcales</taxon>
        <taxon>Demequinaceae</taxon>
        <taxon>Demequina</taxon>
    </lineage>
</organism>
<feature type="domain" description="Acyltransferase 3" evidence="3">
    <location>
        <begin position="29"/>
        <end position="325"/>
    </location>
</feature>
<evidence type="ECO:0000256" key="1">
    <source>
        <dbReference type="SAM" id="MobiDB-lite"/>
    </source>
</evidence>
<keyword evidence="5" id="KW-1185">Reference proteome</keyword>
<dbReference type="RefSeq" id="WP_203656721.1">
    <property type="nucleotide sequence ID" value="NZ_BONR01000005.1"/>
</dbReference>
<dbReference type="PANTHER" id="PTHR37312">
    <property type="entry name" value="MEMBRANE-BOUND ACYLTRANSFERASE YKRP-RELATED"/>
    <property type="match status" value="1"/>
</dbReference>
<evidence type="ECO:0000313" key="5">
    <source>
        <dbReference type="Proteomes" id="UP000652354"/>
    </source>
</evidence>
<evidence type="ECO:0000259" key="3">
    <source>
        <dbReference type="Pfam" id="PF01757"/>
    </source>
</evidence>
<feature type="transmembrane region" description="Helical" evidence="2">
    <location>
        <begin position="305"/>
        <end position="325"/>
    </location>
</feature>
<dbReference type="EMBL" id="BONR01000005">
    <property type="protein sequence ID" value="GIG55324.1"/>
    <property type="molecule type" value="Genomic_DNA"/>
</dbReference>
<name>A0A919Q3E5_9MICO</name>
<feature type="transmembrane region" description="Helical" evidence="2">
    <location>
        <begin position="30"/>
        <end position="47"/>
    </location>
</feature>
<feature type="transmembrane region" description="Helical" evidence="2">
    <location>
        <begin position="146"/>
        <end position="163"/>
    </location>
</feature>
<feature type="transmembrane region" description="Helical" evidence="2">
    <location>
        <begin position="169"/>
        <end position="190"/>
    </location>
</feature>
<keyword evidence="2" id="KW-1133">Transmembrane helix</keyword>
<dbReference type="Pfam" id="PF01757">
    <property type="entry name" value="Acyl_transf_3"/>
    <property type="match status" value="1"/>
</dbReference>
<dbReference type="AlphaFoldDB" id="A0A919Q3E5"/>
<keyword evidence="2" id="KW-0472">Membrane</keyword>
<feature type="transmembrane region" description="Helical" evidence="2">
    <location>
        <begin position="123"/>
        <end position="139"/>
    </location>
</feature>
<sequence>MSTALSTPTPATSHAAAGDAPERAPRDRSIDTVAGALIVLVVFGHAIEPLEGRVSEAVLQWLFLFHMPAFVFLTGYVTRWSTHISLRSLATRLLFPLAVFTVIHVALAAALTAESPALTPLTPPWTLWYLAAVFAWRVAAPWLSRLPAAVTVTTCAALLVGTLDVVGSTLALALSRIVAFAPFFVAGLLWRDAWWARLRTRPVRIAAAIALAGALVWSWVSSPTFDRSVLFLTDSYQVFGLTNAAGIVQRAAVLALGGALALALLSFSGPQSRRLAVIGAATLPVYLLHPLLLYPAHLHGYPEALSGPVMLPVLALASALFAWAVTQPRVVAWTRPLMDLRWWRDRARSR</sequence>
<accession>A0A919Q3E5</accession>
<feature type="transmembrane region" description="Helical" evidence="2">
    <location>
        <begin position="202"/>
        <end position="220"/>
    </location>
</feature>
<reference evidence="4" key="1">
    <citation type="submission" date="2021-01" db="EMBL/GenBank/DDBJ databases">
        <title>Whole genome shotgun sequence of Demequina activiva NBRC 110675.</title>
        <authorList>
            <person name="Komaki H."/>
            <person name="Tamura T."/>
        </authorList>
    </citation>
    <scope>NUCLEOTIDE SEQUENCE</scope>
    <source>
        <strain evidence="4">NBRC 110675</strain>
    </source>
</reference>
<feature type="transmembrane region" description="Helical" evidence="2">
    <location>
        <begin position="240"/>
        <end position="263"/>
    </location>
</feature>
<dbReference type="InterPro" id="IPR052734">
    <property type="entry name" value="Nod_factor_acetyltransferase"/>
</dbReference>
<keyword evidence="2" id="KW-0812">Transmembrane</keyword>
<feature type="transmembrane region" description="Helical" evidence="2">
    <location>
        <begin position="59"/>
        <end position="77"/>
    </location>
</feature>